<protein>
    <recommendedName>
        <fullName evidence="5">Ankyrin repeat protein</fullName>
    </recommendedName>
</protein>
<dbReference type="EMBL" id="QXGF01005281">
    <property type="protein sequence ID" value="KAE8918801.1"/>
    <property type="molecule type" value="Genomic_DNA"/>
</dbReference>
<evidence type="ECO:0008006" key="5">
    <source>
        <dbReference type="Google" id="ProtNLM"/>
    </source>
</evidence>
<dbReference type="Gene3D" id="1.25.40.20">
    <property type="entry name" value="Ankyrin repeat-containing domain"/>
    <property type="match status" value="1"/>
</dbReference>
<dbReference type="EMBL" id="QXGA01005787">
    <property type="protein sequence ID" value="KAE9065673.1"/>
    <property type="molecule type" value="Genomic_DNA"/>
</dbReference>
<reference evidence="3 4" key="1">
    <citation type="submission" date="2018-08" db="EMBL/GenBank/DDBJ databases">
        <title>Genomic investigation of the strawberry pathogen Phytophthora fragariae indicates pathogenicity is determined by transcriptional variation in three key races.</title>
        <authorList>
            <person name="Adams T.M."/>
            <person name="Armitage A.D."/>
            <person name="Sobczyk M.K."/>
            <person name="Bates H.J."/>
            <person name="Dunwell J.M."/>
            <person name="Nellist C.F."/>
            <person name="Harrison R.J."/>
        </authorList>
    </citation>
    <scope>NUCLEOTIDE SEQUENCE [LARGE SCALE GENOMIC DNA]</scope>
    <source>
        <strain evidence="2 4">NOV-5</strain>
        <strain evidence="1 3">NOV-9</strain>
    </source>
</reference>
<feature type="non-terminal residue" evidence="1">
    <location>
        <position position="474"/>
    </location>
</feature>
<evidence type="ECO:0000313" key="1">
    <source>
        <dbReference type="EMBL" id="KAE8918801.1"/>
    </source>
</evidence>
<dbReference type="PANTHER" id="PTHR46586:SF3">
    <property type="entry name" value="ANKYRIN REPEAT-CONTAINING PROTEIN"/>
    <property type="match status" value="1"/>
</dbReference>
<sequence length="474" mass="52872">MTTPPPLSSISLAIPEQLQALPHVLDLINTFLMPKTIDAAVYNDLHRVVGAYGEFRLWTVGAMDGAAARGRLDLLRWLRTNRTEGCSTEAFTGAAANDHLNTLMWLCFFYPYLFDLERDLTTAARHGQARIVDFLKGDVLIAGEVEPAMEAAAANGYVDVVEILLTEPFVQNLTRPLLAAVRNGQIAVVQFLCDKSLQRLYWMDSDQAFNVALEEGYTNIAAVMIRKCHLNSVKLALESAASRGYTDIVMMILDRYMLDEYEFAPALEKAALNGDCDMIELVLENCALPIDTPAEREHIFSTTVEACLGAAVKANRVDVVQLIVKKLGPDDYELANAVKESIENEQEEMAKFLLGLLPQVVPSFFSRLPMPDGYIQNTINNAFYFAAEHGPASMIRLLAERMSWQFGVSLIRAAVNNSVTVIKVLLELCEEKDVKRCEIYRSIEDALRTAEFAQNTEMVELLTKAKARYDNRLA</sequence>
<dbReference type="AlphaFoldDB" id="A0A6A3DIM7"/>
<name>A0A6A3DIM7_9STRA</name>
<evidence type="ECO:0000313" key="4">
    <source>
        <dbReference type="Proteomes" id="UP000440732"/>
    </source>
</evidence>
<gene>
    <name evidence="2" type="ORF">PF006_g30410</name>
    <name evidence="1" type="ORF">PF009_g30887</name>
</gene>
<dbReference type="InterPro" id="IPR052050">
    <property type="entry name" value="SecEffector_AnkRepeat"/>
</dbReference>
<proteinExistence type="predicted"/>
<dbReference type="Pfam" id="PF12796">
    <property type="entry name" value="Ank_2"/>
    <property type="match status" value="1"/>
</dbReference>
<evidence type="ECO:0000313" key="3">
    <source>
        <dbReference type="Proteomes" id="UP000429523"/>
    </source>
</evidence>
<dbReference type="SUPFAM" id="SSF48403">
    <property type="entry name" value="Ankyrin repeat"/>
    <property type="match status" value="2"/>
</dbReference>
<accession>A0A6A3DIM7</accession>
<dbReference type="Proteomes" id="UP000440732">
    <property type="component" value="Unassembled WGS sequence"/>
</dbReference>
<dbReference type="InterPro" id="IPR002110">
    <property type="entry name" value="Ankyrin_rpt"/>
</dbReference>
<comment type="caution">
    <text evidence="1">The sequence shown here is derived from an EMBL/GenBank/DDBJ whole genome shotgun (WGS) entry which is preliminary data.</text>
</comment>
<dbReference type="Proteomes" id="UP000429523">
    <property type="component" value="Unassembled WGS sequence"/>
</dbReference>
<dbReference type="InterPro" id="IPR036770">
    <property type="entry name" value="Ankyrin_rpt-contain_sf"/>
</dbReference>
<evidence type="ECO:0000313" key="2">
    <source>
        <dbReference type="EMBL" id="KAE9065673.1"/>
    </source>
</evidence>
<organism evidence="1 3">
    <name type="scientific">Phytophthora fragariae</name>
    <dbReference type="NCBI Taxonomy" id="53985"/>
    <lineage>
        <taxon>Eukaryota</taxon>
        <taxon>Sar</taxon>
        <taxon>Stramenopiles</taxon>
        <taxon>Oomycota</taxon>
        <taxon>Peronosporomycetes</taxon>
        <taxon>Peronosporales</taxon>
        <taxon>Peronosporaceae</taxon>
        <taxon>Phytophthora</taxon>
    </lineage>
</organism>
<dbReference type="PANTHER" id="PTHR46586">
    <property type="entry name" value="ANKYRIN REPEAT-CONTAINING PROTEIN"/>
    <property type="match status" value="1"/>
</dbReference>